<evidence type="ECO:0000256" key="4">
    <source>
        <dbReference type="ARBA" id="ARBA00022840"/>
    </source>
</evidence>
<evidence type="ECO:0000256" key="3">
    <source>
        <dbReference type="ARBA" id="ARBA00022741"/>
    </source>
</evidence>
<evidence type="ECO:0000313" key="9">
    <source>
        <dbReference type="Proteomes" id="UP000075714"/>
    </source>
</evidence>
<dbReference type="Pfam" id="PF03133">
    <property type="entry name" value="TTL"/>
    <property type="match status" value="1"/>
</dbReference>
<feature type="coiled-coil region" evidence="6">
    <location>
        <begin position="96"/>
        <end position="126"/>
    </location>
</feature>
<dbReference type="GO" id="GO:0070740">
    <property type="term" value="F:tubulin-glutamic acid ligase activity"/>
    <property type="evidence" value="ECO:0007669"/>
    <property type="project" value="TreeGrafter"/>
</dbReference>
<accession>A0A150GMN3</accession>
<evidence type="ECO:0000256" key="1">
    <source>
        <dbReference type="ARBA" id="ARBA00006820"/>
    </source>
</evidence>
<comment type="similarity">
    <text evidence="1">Belongs to the tubulin--tyrosine ligase family.</text>
</comment>
<dbReference type="InterPro" id="IPR004344">
    <property type="entry name" value="TTL/TTLL_fam"/>
</dbReference>
<keyword evidence="9" id="KW-1185">Reference proteome</keyword>
<evidence type="ECO:0000256" key="6">
    <source>
        <dbReference type="SAM" id="Coils"/>
    </source>
</evidence>
<feature type="compositionally biased region" description="Gly residues" evidence="7">
    <location>
        <begin position="450"/>
        <end position="471"/>
    </location>
</feature>
<evidence type="ECO:0000256" key="5">
    <source>
        <dbReference type="ARBA" id="ARBA00030445"/>
    </source>
</evidence>
<keyword evidence="3" id="KW-0547">Nucleotide-binding</keyword>
<protein>
    <recommendedName>
        <fullName evidence="5">Tubulin--tyrosine ligase-like protein 9</fullName>
    </recommendedName>
</protein>
<dbReference type="SUPFAM" id="SSF56059">
    <property type="entry name" value="Glutathione synthetase ATP-binding domain-like"/>
    <property type="match status" value="1"/>
</dbReference>
<evidence type="ECO:0000256" key="7">
    <source>
        <dbReference type="SAM" id="MobiDB-lite"/>
    </source>
</evidence>
<dbReference type="GO" id="GO:0036064">
    <property type="term" value="C:ciliary basal body"/>
    <property type="evidence" value="ECO:0007669"/>
    <property type="project" value="TreeGrafter"/>
</dbReference>
<dbReference type="Proteomes" id="UP000075714">
    <property type="component" value="Unassembled WGS sequence"/>
</dbReference>
<evidence type="ECO:0000256" key="2">
    <source>
        <dbReference type="ARBA" id="ARBA00022598"/>
    </source>
</evidence>
<dbReference type="OrthoDB" id="202825at2759"/>
<sequence length="471" mass="53453">MVQDVRTGATSADDLTAQMMYNVLIKGLDGGPIRWRSSLKNTIYDVLQSKADWAETESETDWDFFWADKGWIHHELDKMHLADWQRINHFPNHYELTRKDLLIKNLKRAKKQLEREDRAAEAAQYNFFPLTFVVPSEYRMFVEEFKRSGGVWIMKPIGKAQGQGIFLFNKLSQISDWRRDHTWKPGQETQEGDDGPETYLAQRYLESPYLVGGKKFDLRIYALVTSYSPLRIFLYRSGFARFTNARYSTRKEDITNTFVHLTNVAIQKHAPNFDAQKGLKWSIRSLRTYIATKHGAEAASELFHAIQNIIIRALLAVQPAMINDKHCFELYGYDVMIDSNLKPWLIEVNASPSLTASDKTDWVLKTAMLEDLLDIVDLEGKREAGKVELRMGGFDLIWDGGPVMRFDKPTSLPSMLGCYNERDRNQLRVYKKTGPPESGKEMRSARPRPEGGGAGGAAGAGAGAGAGGKLP</sequence>
<dbReference type="GO" id="GO:0015631">
    <property type="term" value="F:tubulin binding"/>
    <property type="evidence" value="ECO:0007669"/>
    <property type="project" value="TreeGrafter"/>
</dbReference>
<organism evidence="8 9">
    <name type="scientific">Gonium pectorale</name>
    <name type="common">Green alga</name>
    <dbReference type="NCBI Taxonomy" id="33097"/>
    <lineage>
        <taxon>Eukaryota</taxon>
        <taxon>Viridiplantae</taxon>
        <taxon>Chlorophyta</taxon>
        <taxon>core chlorophytes</taxon>
        <taxon>Chlorophyceae</taxon>
        <taxon>CS clade</taxon>
        <taxon>Chlamydomonadales</taxon>
        <taxon>Volvocaceae</taxon>
        <taxon>Gonium</taxon>
    </lineage>
</organism>
<dbReference type="PANTHER" id="PTHR12241">
    <property type="entry name" value="TUBULIN POLYGLUTAMYLASE"/>
    <property type="match status" value="1"/>
</dbReference>
<keyword evidence="6" id="KW-0175">Coiled coil</keyword>
<name>A0A150GMN3_GONPE</name>
<evidence type="ECO:0000313" key="8">
    <source>
        <dbReference type="EMBL" id="KXZ51038.1"/>
    </source>
</evidence>
<dbReference type="GO" id="GO:0000226">
    <property type="term" value="P:microtubule cytoskeleton organization"/>
    <property type="evidence" value="ECO:0007669"/>
    <property type="project" value="TreeGrafter"/>
</dbReference>
<feature type="compositionally biased region" description="Basic and acidic residues" evidence="7">
    <location>
        <begin position="438"/>
        <end position="449"/>
    </location>
</feature>
<feature type="region of interest" description="Disordered" evidence="7">
    <location>
        <begin position="431"/>
        <end position="471"/>
    </location>
</feature>
<dbReference type="EMBL" id="LSYV01000015">
    <property type="protein sequence ID" value="KXZ51038.1"/>
    <property type="molecule type" value="Genomic_DNA"/>
</dbReference>
<keyword evidence="2" id="KW-0436">Ligase</keyword>
<dbReference type="AlphaFoldDB" id="A0A150GMN3"/>
<reference evidence="9" key="1">
    <citation type="journal article" date="2016" name="Nat. Commun.">
        <title>The Gonium pectorale genome demonstrates co-option of cell cycle regulation during the evolution of multicellularity.</title>
        <authorList>
            <person name="Hanschen E.R."/>
            <person name="Marriage T.N."/>
            <person name="Ferris P.J."/>
            <person name="Hamaji T."/>
            <person name="Toyoda A."/>
            <person name="Fujiyama A."/>
            <person name="Neme R."/>
            <person name="Noguchi H."/>
            <person name="Minakuchi Y."/>
            <person name="Suzuki M."/>
            <person name="Kawai-Toyooka H."/>
            <person name="Smith D.R."/>
            <person name="Sparks H."/>
            <person name="Anderson J."/>
            <person name="Bakaric R."/>
            <person name="Luria V."/>
            <person name="Karger A."/>
            <person name="Kirschner M.W."/>
            <person name="Durand P.M."/>
            <person name="Michod R.E."/>
            <person name="Nozaki H."/>
            <person name="Olson B.J."/>
        </authorList>
    </citation>
    <scope>NUCLEOTIDE SEQUENCE [LARGE SCALE GENOMIC DNA]</scope>
    <source>
        <strain evidence="9">NIES-2863</strain>
    </source>
</reference>
<comment type="caution">
    <text evidence="8">The sequence shown here is derived from an EMBL/GenBank/DDBJ whole genome shotgun (WGS) entry which is preliminary data.</text>
</comment>
<dbReference type="GO" id="GO:0005524">
    <property type="term" value="F:ATP binding"/>
    <property type="evidence" value="ECO:0007669"/>
    <property type="project" value="UniProtKB-KW"/>
</dbReference>
<dbReference type="PROSITE" id="PS51221">
    <property type="entry name" value="TTL"/>
    <property type="match status" value="1"/>
</dbReference>
<gene>
    <name evidence="8" type="ORF">GPECTOR_14g277</name>
</gene>
<dbReference type="Gene3D" id="3.30.470.20">
    <property type="entry name" value="ATP-grasp fold, B domain"/>
    <property type="match status" value="1"/>
</dbReference>
<dbReference type="PANTHER" id="PTHR12241:SF39">
    <property type="entry name" value="TUBULIN POLYGLUTAMYLASE TTLL9-RELATED"/>
    <property type="match status" value="1"/>
</dbReference>
<proteinExistence type="inferred from homology"/>
<dbReference type="STRING" id="33097.A0A150GMN3"/>
<keyword evidence="4" id="KW-0067">ATP-binding</keyword>